<organism evidence="2 3">
    <name type="scientific">Tritrichomonas musculus</name>
    <dbReference type="NCBI Taxonomy" id="1915356"/>
    <lineage>
        <taxon>Eukaryota</taxon>
        <taxon>Metamonada</taxon>
        <taxon>Parabasalia</taxon>
        <taxon>Tritrichomonadida</taxon>
        <taxon>Tritrichomonadidae</taxon>
        <taxon>Tritrichomonas</taxon>
    </lineage>
</organism>
<evidence type="ECO:0000313" key="2">
    <source>
        <dbReference type="EMBL" id="KAK8878214.1"/>
    </source>
</evidence>
<dbReference type="PANTHER" id="PTHR46241">
    <property type="entry name" value="ARMADILLO REPEAT-CONTAINING PROTEIN 4 ARMC4"/>
    <property type="match status" value="1"/>
</dbReference>
<accession>A0ABR2JK72</accession>
<dbReference type="InterPro" id="IPR016024">
    <property type="entry name" value="ARM-type_fold"/>
</dbReference>
<comment type="caution">
    <text evidence="2">The sequence shown here is derived from an EMBL/GenBank/DDBJ whole genome shotgun (WGS) entry which is preliminary data.</text>
</comment>
<dbReference type="InterPro" id="IPR000225">
    <property type="entry name" value="Armadillo"/>
</dbReference>
<gene>
    <name evidence="2" type="ORF">M9Y10_004979</name>
</gene>
<dbReference type="Proteomes" id="UP001470230">
    <property type="component" value="Unassembled WGS sequence"/>
</dbReference>
<sequence>MESRVTAASINSYINKATPEKCLTVNRTSLISMLDTYNEIYFDLDEELFVNDQDADNPQFIENVLLSLKSPYEPHLDLIQSSARFLRILSRKPANYKYFDASTIRVLNLLFSLNDNNLSIEACHILMRILSFLPFLKIVLQDPEALYSSLYLALQSDSSPELAISAAAALQSFAFHQQGKQYICGKNVHVKVLSLMLERPLNSPLTPRLIGILHNMSSEPIVVRCIRESGAITEILEALDLKPITSLTVDAAGLVQNLAREDESRKKLLDGGAIDMLLNLTVSSDLQAQVRAVGAILNLLGPSCSDTNSLKQALARLIALSALGRAL</sequence>
<proteinExistence type="predicted"/>
<evidence type="ECO:0000256" key="1">
    <source>
        <dbReference type="PROSITE-ProRule" id="PRU00259"/>
    </source>
</evidence>
<dbReference type="InterPro" id="IPR011989">
    <property type="entry name" value="ARM-like"/>
</dbReference>
<reference evidence="2 3" key="1">
    <citation type="submission" date="2024-04" db="EMBL/GenBank/DDBJ databases">
        <title>Tritrichomonas musculus Genome.</title>
        <authorList>
            <person name="Alves-Ferreira E."/>
            <person name="Grigg M."/>
            <person name="Lorenzi H."/>
            <person name="Galac M."/>
        </authorList>
    </citation>
    <scope>NUCLEOTIDE SEQUENCE [LARGE SCALE GENOMIC DNA]</scope>
    <source>
        <strain evidence="2 3">EAF2021</strain>
    </source>
</reference>
<dbReference type="PANTHER" id="PTHR46241:SF1">
    <property type="entry name" value="OUTER DYNEIN ARM-DOCKING COMPLEX SUBUNIT 2"/>
    <property type="match status" value="1"/>
</dbReference>
<dbReference type="PROSITE" id="PS50176">
    <property type="entry name" value="ARM_REPEAT"/>
    <property type="match status" value="1"/>
</dbReference>
<keyword evidence="3" id="KW-1185">Reference proteome</keyword>
<dbReference type="SUPFAM" id="SSF48371">
    <property type="entry name" value="ARM repeat"/>
    <property type="match status" value="1"/>
</dbReference>
<feature type="repeat" description="ARM" evidence="1">
    <location>
        <begin position="230"/>
        <end position="273"/>
    </location>
</feature>
<protein>
    <recommendedName>
        <fullName evidence="4">Armadillo/beta-catenin-like repeat family protein</fullName>
    </recommendedName>
</protein>
<name>A0ABR2JK72_9EUKA</name>
<dbReference type="EMBL" id="JAPFFF010000011">
    <property type="protein sequence ID" value="KAK8878214.1"/>
    <property type="molecule type" value="Genomic_DNA"/>
</dbReference>
<evidence type="ECO:0008006" key="4">
    <source>
        <dbReference type="Google" id="ProtNLM"/>
    </source>
</evidence>
<dbReference type="Gene3D" id="1.25.10.10">
    <property type="entry name" value="Leucine-rich Repeat Variant"/>
    <property type="match status" value="1"/>
</dbReference>
<evidence type="ECO:0000313" key="3">
    <source>
        <dbReference type="Proteomes" id="UP001470230"/>
    </source>
</evidence>